<reference evidence="2 3" key="1">
    <citation type="submission" date="2017-04" db="EMBL/GenBank/DDBJ databases">
        <authorList>
            <person name="Afonso C.L."/>
            <person name="Miller P.J."/>
            <person name="Scott M.A."/>
            <person name="Spackman E."/>
            <person name="Goraichik I."/>
            <person name="Dimitrov K.M."/>
            <person name="Suarez D.L."/>
            <person name="Swayne D.E."/>
        </authorList>
    </citation>
    <scope>NUCLEOTIDE SEQUENCE [LARGE SCALE GENOMIC DNA]</scope>
    <source>
        <strain evidence="2 3">USBA 355</strain>
    </source>
</reference>
<dbReference type="AlphaFoldDB" id="A0A1Y6CTN9"/>
<dbReference type="STRING" id="560819.SAMN05428998_13535"/>
<sequence length="228" mass="23951">MARHNDILSQERHPGMTHSPDDLRLAELLASRLCHDLVGPISAISNGMELLEEGMSDLDEEARRLVGDSAGQAAGALQFFRIAFGFGASPTDEPGQLRGLLETFLAHRKATIGWPERLPAERLPAGWGKLLLNMAALAAEALPLGGRIEVVATVVDGHGQLRCLSVGPDAGLRPEVAAALDAGATVEAQTPRSVLGFYAARVAARLGAALAAEREAADRFALTAVLPA</sequence>
<evidence type="ECO:0000313" key="2">
    <source>
        <dbReference type="EMBL" id="SMF76302.1"/>
    </source>
</evidence>
<dbReference type="EMBL" id="FWZX01000035">
    <property type="protein sequence ID" value="SMF76302.1"/>
    <property type="molecule type" value="Genomic_DNA"/>
</dbReference>
<gene>
    <name evidence="2" type="ORF">SAMN05428998_13535</name>
</gene>
<keyword evidence="2" id="KW-0808">Transferase</keyword>
<evidence type="ECO:0000313" key="3">
    <source>
        <dbReference type="Proteomes" id="UP000192917"/>
    </source>
</evidence>
<dbReference type="InterPro" id="IPR018762">
    <property type="entry name" value="ChpT_C"/>
</dbReference>
<dbReference type="GO" id="GO:0016740">
    <property type="term" value="F:transferase activity"/>
    <property type="evidence" value="ECO:0007669"/>
    <property type="project" value="UniProtKB-KW"/>
</dbReference>
<protein>
    <submittedName>
        <fullName evidence="2">Histidine phosphotransferase ChpT</fullName>
    </submittedName>
</protein>
<proteinExistence type="predicted"/>
<name>A0A1Y6CTN9_9PROT</name>
<dbReference type="Pfam" id="PF10090">
    <property type="entry name" value="HPTransfase"/>
    <property type="match status" value="1"/>
</dbReference>
<keyword evidence="3" id="KW-1185">Reference proteome</keyword>
<dbReference type="InterPro" id="IPR036890">
    <property type="entry name" value="HATPase_C_sf"/>
</dbReference>
<evidence type="ECO:0000259" key="1">
    <source>
        <dbReference type="Pfam" id="PF10090"/>
    </source>
</evidence>
<accession>A0A1Y6CTN9</accession>
<dbReference type="Gene3D" id="1.10.287.130">
    <property type="match status" value="1"/>
</dbReference>
<dbReference type="Gene3D" id="3.30.565.10">
    <property type="entry name" value="Histidine kinase-like ATPase, C-terminal domain"/>
    <property type="match status" value="1"/>
</dbReference>
<feature type="domain" description="Histidine phosphotransferase ChpT C-terminal" evidence="1">
    <location>
        <begin position="96"/>
        <end position="216"/>
    </location>
</feature>
<dbReference type="Proteomes" id="UP000192917">
    <property type="component" value="Unassembled WGS sequence"/>
</dbReference>
<organism evidence="2 3">
    <name type="scientific">Tistlia consotensis USBA 355</name>
    <dbReference type="NCBI Taxonomy" id="560819"/>
    <lineage>
        <taxon>Bacteria</taxon>
        <taxon>Pseudomonadati</taxon>
        <taxon>Pseudomonadota</taxon>
        <taxon>Alphaproteobacteria</taxon>
        <taxon>Rhodospirillales</taxon>
        <taxon>Rhodovibrionaceae</taxon>
        <taxon>Tistlia</taxon>
    </lineage>
</organism>